<evidence type="ECO:0000313" key="2">
    <source>
        <dbReference type="Proteomes" id="UP000557392"/>
    </source>
</evidence>
<protein>
    <submittedName>
        <fullName evidence="1">AcrR family transcriptional regulator</fullName>
    </submittedName>
</protein>
<organism evidence="1 2">
    <name type="scientific">Sphingomonas kyeonggiensis</name>
    <dbReference type="NCBI Taxonomy" id="1268553"/>
    <lineage>
        <taxon>Bacteria</taxon>
        <taxon>Pseudomonadati</taxon>
        <taxon>Pseudomonadota</taxon>
        <taxon>Alphaproteobacteria</taxon>
        <taxon>Sphingomonadales</taxon>
        <taxon>Sphingomonadaceae</taxon>
        <taxon>Sphingomonas</taxon>
    </lineage>
</organism>
<dbReference type="RefSeq" id="WP_183999905.1">
    <property type="nucleotide sequence ID" value="NZ_JACIEH010000003.1"/>
</dbReference>
<accession>A0A7W6NZG2</accession>
<proteinExistence type="predicted"/>
<dbReference type="EMBL" id="JACIEH010000003">
    <property type="protein sequence ID" value="MBB4100629.1"/>
    <property type="molecule type" value="Genomic_DNA"/>
</dbReference>
<dbReference type="Proteomes" id="UP000557392">
    <property type="component" value="Unassembled WGS sequence"/>
</dbReference>
<keyword evidence="2" id="KW-1185">Reference proteome</keyword>
<comment type="caution">
    <text evidence="1">The sequence shown here is derived from an EMBL/GenBank/DDBJ whole genome shotgun (WGS) entry which is preliminary data.</text>
</comment>
<dbReference type="AlphaFoldDB" id="A0A7W6NZG2"/>
<gene>
    <name evidence="1" type="ORF">GGR46_004201</name>
</gene>
<evidence type="ECO:0000313" key="1">
    <source>
        <dbReference type="EMBL" id="MBB4100629.1"/>
    </source>
</evidence>
<reference evidence="1 2" key="1">
    <citation type="submission" date="2020-08" db="EMBL/GenBank/DDBJ databases">
        <title>Genomic Encyclopedia of Type Strains, Phase IV (KMG-IV): sequencing the most valuable type-strain genomes for metagenomic binning, comparative biology and taxonomic classification.</title>
        <authorList>
            <person name="Goeker M."/>
        </authorList>
    </citation>
    <scope>NUCLEOTIDE SEQUENCE [LARGE SCALE GENOMIC DNA]</scope>
    <source>
        <strain evidence="1 2">DSM 101806</strain>
    </source>
</reference>
<name>A0A7W6NZG2_9SPHN</name>
<sequence>MGRGKTVSDKAVLDGLLATIGNPGDLTFARAGQVVGLSAATLVQRFGTRDAMVEAVLLHAWDRLDDATAAADAERTVDPAGAIALLVQLTPAERDVTEGLLLLREDFRNPVLRARGAAWGGQLARALGRRLTEDPQEAERLGWQMASIWQGSLIWWGFRRETAPRAAIEAALTEWYANLAGC</sequence>
<dbReference type="Gene3D" id="1.10.357.10">
    <property type="entry name" value="Tetracycline Repressor, domain 2"/>
    <property type="match status" value="1"/>
</dbReference>